<name>A0A0C3JNR0_PISTI</name>
<gene>
    <name evidence="1" type="ORF">M404DRAFT_822251</name>
    <name evidence="2" type="ORF">M404DRAFT_828974</name>
</gene>
<reference evidence="1" key="3">
    <citation type="submission" date="2015-02" db="EMBL/GenBank/DDBJ databases">
        <title>Evolutionary Origins and Diversification of the Mycorrhizal Mutualists.</title>
        <authorList>
            <consortium name="DOE Joint Genome Institute"/>
            <consortium name="Mycorrhizal Genomics Consortium"/>
            <person name="Kohler A."/>
            <person name="Kuo A."/>
            <person name="Nagy L.G."/>
            <person name="Floudas D."/>
            <person name="Copeland A."/>
            <person name="Barry K.W."/>
            <person name="Cichocki N."/>
            <person name="Veneault-Fourrey C."/>
            <person name="LaButti K."/>
            <person name="Lindquist E.A."/>
            <person name="Lipzen A."/>
            <person name="Lundell T."/>
            <person name="Morin E."/>
            <person name="Murat C."/>
            <person name="Riley R."/>
            <person name="Ohm R."/>
            <person name="Sun H."/>
            <person name="Tunlid A."/>
            <person name="Henrissat B."/>
            <person name="Grigoriev I.V."/>
            <person name="Hibbett D.S."/>
            <person name="Martin F."/>
        </authorList>
    </citation>
    <scope>NUCLEOTIDE SEQUENCE</scope>
    <source>
        <strain evidence="1">Marx 270</strain>
    </source>
</reference>
<evidence type="ECO:0000313" key="3">
    <source>
        <dbReference type="Proteomes" id="UP000054217"/>
    </source>
</evidence>
<dbReference type="EMBL" id="KN832008">
    <property type="protein sequence ID" value="KIN99136.1"/>
    <property type="molecule type" value="Genomic_DNA"/>
</dbReference>
<protein>
    <submittedName>
        <fullName evidence="1">Uncharacterized protein</fullName>
    </submittedName>
</protein>
<evidence type="ECO:0000313" key="1">
    <source>
        <dbReference type="EMBL" id="KIN99136.1"/>
    </source>
</evidence>
<keyword evidence="3" id="KW-1185">Reference proteome</keyword>
<reference evidence="1 3" key="1">
    <citation type="submission" date="2014-04" db="EMBL/GenBank/DDBJ databases">
        <authorList>
            <consortium name="DOE Joint Genome Institute"/>
            <person name="Kuo A."/>
            <person name="Kohler A."/>
            <person name="Costa M.D."/>
            <person name="Nagy L.G."/>
            <person name="Floudas D."/>
            <person name="Copeland A."/>
            <person name="Barry K.W."/>
            <person name="Cichocki N."/>
            <person name="Veneault-Fourrey C."/>
            <person name="LaButti K."/>
            <person name="Lindquist E.A."/>
            <person name="Lipzen A."/>
            <person name="Lundell T."/>
            <person name="Morin E."/>
            <person name="Murat C."/>
            <person name="Sun H."/>
            <person name="Tunlid A."/>
            <person name="Henrissat B."/>
            <person name="Grigoriev I.V."/>
            <person name="Hibbett D.S."/>
            <person name="Martin F."/>
            <person name="Nordberg H.P."/>
            <person name="Cantor M.N."/>
            <person name="Hua S.X."/>
        </authorList>
    </citation>
    <scope>NUCLEOTIDE SEQUENCE [LARGE SCALE GENOMIC DNA]</scope>
    <source>
        <strain evidence="1 3">Marx 270</strain>
    </source>
</reference>
<sequence>MHYACFVKWNSQNAVAGSPQLHHTSKHIWESYAVDWVRISLSSAVVGDLTICRFDSSRPQHRSSPALTPPQITSLDQTFWVKPE</sequence>
<dbReference type="EMBL" id="KN831950">
    <property type="protein sequence ID" value="KIO11013.1"/>
    <property type="molecule type" value="Genomic_DNA"/>
</dbReference>
<dbReference type="HOGENOM" id="CLU_2528370_0_0_1"/>
<dbReference type="Proteomes" id="UP000054217">
    <property type="component" value="Unassembled WGS sequence"/>
</dbReference>
<proteinExistence type="predicted"/>
<reference evidence="3" key="2">
    <citation type="submission" date="2015-01" db="EMBL/GenBank/DDBJ databases">
        <title>Evolutionary Origins and Diversification of the Mycorrhizal Mutualists.</title>
        <authorList>
            <consortium name="DOE Joint Genome Institute"/>
            <consortium name="Mycorrhizal Genomics Consortium"/>
            <person name="Kohler A."/>
            <person name="Kuo A."/>
            <person name="Nagy L.G."/>
            <person name="Floudas D."/>
            <person name="Copeland A."/>
            <person name="Barry K.W."/>
            <person name="Cichocki N."/>
            <person name="Veneault-Fourrey C."/>
            <person name="LaButti K."/>
            <person name="Lindquist E.A."/>
            <person name="Lipzen A."/>
            <person name="Lundell T."/>
            <person name="Morin E."/>
            <person name="Murat C."/>
            <person name="Riley R."/>
            <person name="Ohm R."/>
            <person name="Sun H."/>
            <person name="Tunlid A."/>
            <person name="Henrissat B."/>
            <person name="Grigoriev I.V."/>
            <person name="Hibbett D.S."/>
            <person name="Martin F."/>
        </authorList>
    </citation>
    <scope>NUCLEOTIDE SEQUENCE [LARGE SCALE GENOMIC DNA]</scope>
    <source>
        <strain evidence="3">Marx 270</strain>
    </source>
</reference>
<organism evidence="1 3">
    <name type="scientific">Pisolithus tinctorius Marx 270</name>
    <dbReference type="NCBI Taxonomy" id="870435"/>
    <lineage>
        <taxon>Eukaryota</taxon>
        <taxon>Fungi</taxon>
        <taxon>Dikarya</taxon>
        <taxon>Basidiomycota</taxon>
        <taxon>Agaricomycotina</taxon>
        <taxon>Agaricomycetes</taxon>
        <taxon>Agaricomycetidae</taxon>
        <taxon>Boletales</taxon>
        <taxon>Sclerodermatineae</taxon>
        <taxon>Pisolithaceae</taxon>
        <taxon>Pisolithus</taxon>
    </lineage>
</organism>
<dbReference type="AlphaFoldDB" id="A0A0C3JNR0"/>
<accession>A0A0C3JNR0</accession>
<evidence type="ECO:0000313" key="2">
    <source>
        <dbReference type="EMBL" id="KIO11013.1"/>
    </source>
</evidence>